<accession>A0AAN8N8G9</accession>
<keyword evidence="2" id="KW-1133">Transmembrane helix</keyword>
<dbReference type="SUPFAM" id="SSF50630">
    <property type="entry name" value="Acid proteases"/>
    <property type="match status" value="1"/>
</dbReference>
<comment type="caution">
    <text evidence="4">The sequence shown here is derived from an EMBL/GenBank/DDBJ whole genome shotgun (WGS) entry which is preliminary data.</text>
</comment>
<proteinExistence type="predicted"/>
<dbReference type="AlphaFoldDB" id="A0AAN8N8G9"/>
<dbReference type="InterPro" id="IPR033121">
    <property type="entry name" value="PEPTIDASE_A1"/>
</dbReference>
<reference evidence="4 5" key="1">
    <citation type="submission" date="2019-10" db="EMBL/GenBank/DDBJ databases">
        <authorList>
            <person name="Palmer J.M."/>
        </authorList>
    </citation>
    <scope>NUCLEOTIDE SEQUENCE [LARGE SCALE GENOMIC DNA]</scope>
    <source>
        <strain evidence="4 5">TWF506</strain>
    </source>
</reference>
<dbReference type="Proteomes" id="UP001307849">
    <property type="component" value="Unassembled WGS sequence"/>
</dbReference>
<evidence type="ECO:0000256" key="2">
    <source>
        <dbReference type="SAM" id="Phobius"/>
    </source>
</evidence>
<name>A0AAN8N8G9_9PEZI</name>
<keyword evidence="2" id="KW-0812">Transmembrane</keyword>
<organism evidence="4 5">
    <name type="scientific">Arthrobotrys conoides</name>
    <dbReference type="NCBI Taxonomy" id="74498"/>
    <lineage>
        <taxon>Eukaryota</taxon>
        <taxon>Fungi</taxon>
        <taxon>Dikarya</taxon>
        <taxon>Ascomycota</taxon>
        <taxon>Pezizomycotina</taxon>
        <taxon>Orbiliomycetes</taxon>
        <taxon>Orbiliales</taxon>
        <taxon>Orbiliaceae</taxon>
        <taxon>Arthrobotrys</taxon>
    </lineage>
</organism>
<feature type="compositionally biased region" description="Basic and acidic residues" evidence="1">
    <location>
        <begin position="357"/>
        <end position="366"/>
    </location>
</feature>
<evidence type="ECO:0000313" key="5">
    <source>
        <dbReference type="Proteomes" id="UP001307849"/>
    </source>
</evidence>
<feature type="domain" description="Peptidase A1" evidence="3">
    <location>
        <begin position="6"/>
        <end position="210"/>
    </location>
</feature>
<feature type="region of interest" description="Disordered" evidence="1">
    <location>
        <begin position="338"/>
        <end position="385"/>
    </location>
</feature>
<sequence>MPSFPQVRGYYYDDIVTTGGVSVNLRFGVGDSWAIPPFLGLGISLPQEKDASSLSYTTALVEQNKIAEPYIGLYDIRNPCGTKGEIVIGGVDRKKIYGSFSSWNGIGAAGEVPTPKVKVVTNDGHFNDLYNRFVQPRNLTALISPGTPFIVVPSDVLESLRLAVPIAFPLGNSDIKKYLYTKCDGTIDPSFALEFDFQTLVIRIPLEDLKTVAPPRIYSNIGGFVSDESNVCVRAYVVMKPGNTRSNSMTAIAIAKPNATEQEIIELGGQNSPSLDDISGDEPAASERKKKIIIAAAAGAGGGGGFLLIILVIFCHRFRKKYNLAVQPSVPSPDPDFVWQPQAHGPHNQGGQAVRPLDPKADESTSRDSTTNIKFAGHLKPNFRN</sequence>
<evidence type="ECO:0000256" key="1">
    <source>
        <dbReference type="SAM" id="MobiDB-lite"/>
    </source>
</evidence>
<dbReference type="Gene3D" id="2.40.70.10">
    <property type="entry name" value="Acid Proteases"/>
    <property type="match status" value="2"/>
</dbReference>
<protein>
    <recommendedName>
        <fullName evidence="3">Peptidase A1 domain-containing protein</fullName>
    </recommendedName>
</protein>
<gene>
    <name evidence="4" type="ORF">TWF506_009320</name>
</gene>
<dbReference type="Pfam" id="PF00026">
    <property type="entry name" value="Asp"/>
    <property type="match status" value="1"/>
</dbReference>
<keyword evidence="2" id="KW-0472">Membrane</keyword>
<feature type="transmembrane region" description="Helical" evidence="2">
    <location>
        <begin position="292"/>
        <end position="314"/>
    </location>
</feature>
<dbReference type="InterPro" id="IPR021109">
    <property type="entry name" value="Peptidase_aspartic_dom_sf"/>
</dbReference>
<evidence type="ECO:0000313" key="4">
    <source>
        <dbReference type="EMBL" id="KAK6513155.1"/>
    </source>
</evidence>
<evidence type="ECO:0000259" key="3">
    <source>
        <dbReference type="Pfam" id="PF00026"/>
    </source>
</evidence>
<dbReference type="EMBL" id="JAVHJM010000006">
    <property type="protein sequence ID" value="KAK6513155.1"/>
    <property type="molecule type" value="Genomic_DNA"/>
</dbReference>
<keyword evidence="5" id="KW-1185">Reference proteome</keyword>